<dbReference type="Gene3D" id="3.30.70.1180">
    <property type="entry name" value="Vacuolar atp synthase subunit c, domain 1"/>
    <property type="match status" value="1"/>
</dbReference>
<dbReference type="EMBL" id="OZ019897">
    <property type="protein sequence ID" value="CAK9227360.1"/>
    <property type="molecule type" value="Genomic_DNA"/>
</dbReference>
<comment type="function">
    <text evidence="5">Subunit of the V1 complex of vacuolar(H+)-ATPase (V-ATPase), a multisubunit enzyme composed of a peripheral complex (V1) that hydrolyzes ATP and a membrane integral complex (V0) that translocates protons. V-ATPase is responsible for acidifying and maintaining the pH of intracellular compartments and in some cell types, is targeted to the plasma membrane, where it is responsible for acidifying the extracellular environment. Subunit C is necessary for the assembly of the catalytic sector of the enzyme and is likely to have a specific function in its catalytic activity.</text>
</comment>
<dbReference type="SUPFAM" id="SSF118203">
    <property type="entry name" value="Vacuolar ATP synthase subunit C"/>
    <property type="match status" value="1"/>
</dbReference>
<evidence type="ECO:0000256" key="4">
    <source>
        <dbReference type="ARBA" id="ARBA00023065"/>
    </source>
</evidence>
<evidence type="ECO:0000256" key="5">
    <source>
        <dbReference type="RuleBase" id="RU364010"/>
    </source>
</evidence>
<evidence type="ECO:0000313" key="6">
    <source>
        <dbReference type="EMBL" id="CAK9227360.1"/>
    </source>
</evidence>
<reference evidence="6" key="1">
    <citation type="submission" date="2024-02" db="EMBL/GenBank/DDBJ databases">
        <authorList>
            <consortium name="ELIXIR-Norway"/>
            <consortium name="Elixir Norway"/>
        </authorList>
    </citation>
    <scope>NUCLEOTIDE SEQUENCE</scope>
</reference>
<comment type="similarity">
    <text evidence="1 5">Belongs to the V-ATPase C subunit family.</text>
</comment>
<accession>A0ABP0UQ87</accession>
<dbReference type="InterPro" id="IPR004907">
    <property type="entry name" value="ATPase_V1-cplx_csu"/>
</dbReference>
<evidence type="ECO:0000256" key="2">
    <source>
        <dbReference type="ARBA" id="ARBA00022448"/>
    </source>
</evidence>
<dbReference type="CDD" id="cd14785">
    <property type="entry name" value="V-ATPase_C"/>
    <property type="match status" value="1"/>
</dbReference>
<organism evidence="6 7">
    <name type="scientific">Sphagnum troendelagicum</name>
    <dbReference type="NCBI Taxonomy" id="128251"/>
    <lineage>
        <taxon>Eukaryota</taxon>
        <taxon>Viridiplantae</taxon>
        <taxon>Streptophyta</taxon>
        <taxon>Embryophyta</taxon>
        <taxon>Bryophyta</taxon>
        <taxon>Sphagnophytina</taxon>
        <taxon>Sphagnopsida</taxon>
        <taxon>Sphagnales</taxon>
        <taxon>Sphagnaceae</taxon>
        <taxon>Sphagnum</taxon>
    </lineage>
</organism>
<comment type="subunit">
    <text evidence="5">V-ATPase is a heteromultimeric enzyme composed of a peripheral catalytic V1 complex (components A to H) attached to an integral membrane V0 proton pore complex.</text>
</comment>
<keyword evidence="2 5" id="KW-0813">Transport</keyword>
<evidence type="ECO:0000256" key="1">
    <source>
        <dbReference type="ARBA" id="ARBA00006138"/>
    </source>
</evidence>
<sequence>MAVSKYILVSLPLRGSTASSSSTWENLQRDISKIAFDIPTYKFHIPDLRVGTLDSLLALSDDLTKANSVVEGVTHKVKRQIDELERVAIADSSALAVDGVPIDSYVTRFSWDEAKYPTMTPLREVVDAIQDSVAKLEDDLKVRVAEYSNVKTQLSSILRKQNGSMAVRDLSDLVKADDVVNTEHLVTLLVVVSKYSQKDWLSHYETLSSFVVPRSSKKLSEDNEYALYTVTLFRKVADTFKTSAREKGFQVRDFEFDPEDQTQRKEDLDHLQHDQEMLQSTLLQWCYASYGEVFSSWMHICAIRVFTESILRYGLPPQFLAAVLAPSAKNEKRVRTTLENLCDGRNSAFWKSDEDSGMMGLAGGDADVHPYVSITVNLSS</sequence>
<dbReference type="Proteomes" id="UP001497512">
    <property type="component" value="Chromosome 5"/>
</dbReference>
<keyword evidence="4 5" id="KW-0406">Ion transport</keyword>
<evidence type="ECO:0000313" key="7">
    <source>
        <dbReference type="Proteomes" id="UP001497512"/>
    </source>
</evidence>
<dbReference type="PANTHER" id="PTHR10137">
    <property type="entry name" value="V-TYPE PROTON ATPASE SUBUNIT C"/>
    <property type="match status" value="1"/>
</dbReference>
<dbReference type="PANTHER" id="PTHR10137:SF0">
    <property type="entry name" value="V-TYPE PROTON ATPASE SUBUNIT C"/>
    <property type="match status" value="1"/>
</dbReference>
<gene>
    <name evidence="6" type="ORF">CSSPTR1EN2_LOCUS18700</name>
</gene>
<dbReference type="Gene3D" id="1.20.1460.10">
    <property type="entry name" value="subunit c (vma5p) of the yeast v-atpase, domain 2"/>
    <property type="match status" value="1"/>
</dbReference>
<dbReference type="Gene3D" id="3.30.70.100">
    <property type="match status" value="1"/>
</dbReference>
<protein>
    <recommendedName>
        <fullName evidence="5">V-type proton ATPase subunit C</fullName>
    </recommendedName>
</protein>
<keyword evidence="7" id="KW-1185">Reference proteome</keyword>
<evidence type="ECO:0000256" key="3">
    <source>
        <dbReference type="ARBA" id="ARBA00022781"/>
    </source>
</evidence>
<name>A0ABP0UQ87_9BRYO</name>
<keyword evidence="3 5" id="KW-0375">Hydrogen ion transport</keyword>
<dbReference type="InterPro" id="IPR036132">
    <property type="entry name" value="Vac_ATP_synth_c_sf"/>
</dbReference>
<dbReference type="Pfam" id="PF03223">
    <property type="entry name" value="V-ATPase_C"/>
    <property type="match status" value="1"/>
</dbReference>
<proteinExistence type="inferred from homology"/>